<organism evidence="4 5">
    <name type="scientific">Sphingomonas molluscorum</name>
    <dbReference type="NCBI Taxonomy" id="418184"/>
    <lineage>
        <taxon>Bacteria</taxon>
        <taxon>Pseudomonadati</taxon>
        <taxon>Pseudomonadota</taxon>
        <taxon>Alphaproteobacteria</taxon>
        <taxon>Sphingomonadales</taxon>
        <taxon>Sphingomonadaceae</taxon>
        <taxon>Sphingomonas</taxon>
    </lineage>
</organism>
<keyword evidence="4" id="KW-0012">Acyltransferase</keyword>
<dbReference type="Proteomes" id="UP001380365">
    <property type="component" value="Unassembled WGS sequence"/>
</dbReference>
<dbReference type="PANTHER" id="PTHR23028">
    <property type="entry name" value="ACETYLTRANSFERASE"/>
    <property type="match status" value="1"/>
</dbReference>
<keyword evidence="4" id="KW-0808">Transferase</keyword>
<name>A0ABU8Q7A0_9SPHN</name>
<feature type="transmembrane region" description="Helical" evidence="1">
    <location>
        <begin position="355"/>
        <end position="376"/>
    </location>
</feature>
<dbReference type="Pfam" id="PF01757">
    <property type="entry name" value="Acyl_transf_3"/>
    <property type="match status" value="1"/>
</dbReference>
<keyword evidence="1" id="KW-1133">Transmembrane helix</keyword>
<protein>
    <submittedName>
        <fullName evidence="4">Acyltransferase family protein</fullName>
        <ecNumber evidence="4">2.3.1.-</ecNumber>
    </submittedName>
</protein>
<dbReference type="InterPro" id="IPR002656">
    <property type="entry name" value="Acyl_transf_3_dom"/>
</dbReference>
<dbReference type="EC" id="2.3.1.-" evidence="4"/>
<dbReference type="RefSeq" id="WP_132884588.1">
    <property type="nucleotide sequence ID" value="NZ_JBBGZA010000001.1"/>
</dbReference>
<feature type="transmembrane region" description="Helical" evidence="1">
    <location>
        <begin position="138"/>
        <end position="158"/>
    </location>
</feature>
<keyword evidence="1" id="KW-0812">Transmembrane</keyword>
<feature type="transmembrane region" description="Helical" evidence="1">
    <location>
        <begin position="34"/>
        <end position="55"/>
    </location>
</feature>
<feature type="transmembrane region" description="Helical" evidence="1">
    <location>
        <begin position="316"/>
        <end position="334"/>
    </location>
</feature>
<dbReference type="InterPro" id="IPR043968">
    <property type="entry name" value="SGNH"/>
</dbReference>
<proteinExistence type="predicted"/>
<evidence type="ECO:0000259" key="3">
    <source>
        <dbReference type="Pfam" id="PF19040"/>
    </source>
</evidence>
<dbReference type="GO" id="GO:0016746">
    <property type="term" value="F:acyltransferase activity"/>
    <property type="evidence" value="ECO:0007669"/>
    <property type="project" value="UniProtKB-KW"/>
</dbReference>
<keyword evidence="1" id="KW-0472">Membrane</keyword>
<feature type="transmembrane region" description="Helical" evidence="1">
    <location>
        <begin position="224"/>
        <end position="241"/>
    </location>
</feature>
<dbReference type="Pfam" id="PF19040">
    <property type="entry name" value="SGNH"/>
    <property type="match status" value="1"/>
</dbReference>
<keyword evidence="5" id="KW-1185">Reference proteome</keyword>
<evidence type="ECO:0000259" key="2">
    <source>
        <dbReference type="Pfam" id="PF01757"/>
    </source>
</evidence>
<feature type="domain" description="Acyltransferase 3" evidence="2">
    <location>
        <begin position="9"/>
        <end position="331"/>
    </location>
</feature>
<reference evidence="4 5" key="1">
    <citation type="submission" date="2023-12" db="EMBL/GenBank/DDBJ databases">
        <title>Gut-associated functions are favored during microbiome assembly across C. elegans life.</title>
        <authorList>
            <person name="Zimmermann J."/>
        </authorList>
    </citation>
    <scope>NUCLEOTIDE SEQUENCE [LARGE SCALE GENOMIC DNA]</scope>
    <source>
        <strain evidence="4 5">JUb134</strain>
    </source>
</reference>
<comment type="caution">
    <text evidence="4">The sequence shown here is derived from an EMBL/GenBank/DDBJ whole genome shotgun (WGS) entry which is preliminary data.</text>
</comment>
<feature type="transmembrane region" description="Helical" evidence="1">
    <location>
        <begin position="247"/>
        <end position="265"/>
    </location>
</feature>
<feature type="transmembrane region" description="Helical" evidence="1">
    <location>
        <begin position="165"/>
        <end position="185"/>
    </location>
</feature>
<dbReference type="EMBL" id="JBBGZA010000001">
    <property type="protein sequence ID" value="MEJ5095358.1"/>
    <property type="molecule type" value="Genomic_DNA"/>
</dbReference>
<feature type="transmembrane region" description="Helical" evidence="1">
    <location>
        <begin position="12"/>
        <end position="28"/>
    </location>
</feature>
<feature type="transmembrane region" description="Helical" evidence="1">
    <location>
        <begin position="75"/>
        <end position="95"/>
    </location>
</feature>
<dbReference type="PANTHER" id="PTHR23028:SF53">
    <property type="entry name" value="ACYL_TRANSF_3 DOMAIN-CONTAINING PROTEIN"/>
    <property type="match status" value="1"/>
</dbReference>
<sequence length="671" mass="73506">MTTRGYRPDIDGLRTLAVLPVVLFHAGFSSFSGGYIGVDVFFVISGYLITGILVADAERGTASILGFYDRRIRRIFPALITVIVATLIGCLFIMLPSELMKAAQSAVGAVLFYSNIYFWSTTDYFSGAPYENPLLHTWSLAVEEQFYIFWPLVVFFLAKGPRRKLLLPLTLLAAVISFSMAEYLVERSAKTAFYMFPPRAWELFAGAILALLPHKEIGSRGVRQVTSFIGAMLLVVPIFVYEEGSRFPAAAAVPPVLGTALLILANVRQDTWMARLLSNRVMVGIGLISYSLYLWHWPLISLFRLAVGRPSTTIEAAAIVLLSMALAWISWKYVEAPFRRAKAARTRGIKDQKRVLAWGLASIATVVALSGAILIARGFPQRLPADAAFVDTYATEPFKVTVGCSLGGRIRPGAIEDCMTSSPAERAAKMLIWGDSHARAYAPGLTELARQNGSELLVLVRSSCAPLPGVTPVAFSADNSTRCAAFNDAVLKAALDSPTVATVVIGAYWSKFTQADPAPGEEPNVARLLTDDRTTIPSLSDNMRVIGESLNRTATALEARGKRLVIMKQPPNFATSARKCLARARWARKDEHQCDVQLTKLLSERRTMSSVLQAIATNHRNVRLVDPVSTLCHEGKCAVAEGRFPLYRDAHHLSDVGSRLAAKAFPRELFN</sequence>
<dbReference type="InterPro" id="IPR050879">
    <property type="entry name" value="Acyltransferase_3"/>
</dbReference>
<gene>
    <name evidence="4" type="ORF">WH159_12515</name>
</gene>
<accession>A0ABU8Q7A0</accession>
<evidence type="ECO:0000313" key="5">
    <source>
        <dbReference type="Proteomes" id="UP001380365"/>
    </source>
</evidence>
<feature type="transmembrane region" description="Helical" evidence="1">
    <location>
        <begin position="277"/>
        <end position="296"/>
    </location>
</feature>
<feature type="domain" description="SGNH" evidence="3">
    <location>
        <begin position="414"/>
        <end position="665"/>
    </location>
</feature>
<evidence type="ECO:0000256" key="1">
    <source>
        <dbReference type="SAM" id="Phobius"/>
    </source>
</evidence>
<evidence type="ECO:0000313" key="4">
    <source>
        <dbReference type="EMBL" id="MEJ5095358.1"/>
    </source>
</evidence>